<dbReference type="KEGG" id="cwa:CwatDRAFT_4621"/>
<dbReference type="AlphaFoldDB" id="Q4C5L4"/>
<proteinExistence type="predicted"/>
<name>Q4C5L4_CROWT</name>
<dbReference type="PROSITE" id="PS51186">
    <property type="entry name" value="GNAT"/>
    <property type="match status" value="1"/>
</dbReference>
<sequence>MDTINIRLAQLSDAEDIATFNQIMAKETEEKVLLPDVVLAGVNTLLKNPSQGFYIVAEIDFKVVGCLMITKEWSDWRNGVFWWIQSVFVKKEYRRCGIYRSMYQFIKELANDKEDVCGFRLYVEQDNNIAQETYRVLGMTQLPYLMFEESKFN</sequence>
<dbReference type="CDD" id="cd04301">
    <property type="entry name" value="NAT_SF"/>
    <property type="match status" value="1"/>
</dbReference>
<dbReference type="OrthoDB" id="9805924at2"/>
<evidence type="ECO:0000313" key="2">
    <source>
        <dbReference type="EMBL" id="EAM51486.1"/>
    </source>
</evidence>
<dbReference type="EMBL" id="AADV02000005">
    <property type="protein sequence ID" value="EAM51486.1"/>
    <property type="molecule type" value="Genomic_DNA"/>
</dbReference>
<evidence type="ECO:0000313" key="3">
    <source>
        <dbReference type="Proteomes" id="UP000003922"/>
    </source>
</evidence>
<organism evidence="2 3">
    <name type="scientific">Crocosphaera watsonii WH 8501</name>
    <dbReference type="NCBI Taxonomy" id="165597"/>
    <lineage>
        <taxon>Bacteria</taxon>
        <taxon>Bacillati</taxon>
        <taxon>Cyanobacteriota</taxon>
        <taxon>Cyanophyceae</taxon>
        <taxon>Oscillatoriophycideae</taxon>
        <taxon>Chroococcales</taxon>
        <taxon>Aphanothecaceae</taxon>
        <taxon>Crocosphaera</taxon>
    </lineage>
</organism>
<dbReference type="Proteomes" id="UP000003922">
    <property type="component" value="Unassembled WGS sequence"/>
</dbReference>
<evidence type="ECO:0000259" key="1">
    <source>
        <dbReference type="PROSITE" id="PS51186"/>
    </source>
</evidence>
<reference evidence="2" key="2">
    <citation type="submission" date="2005-06" db="EMBL/GenBank/DDBJ databases">
        <title>Sequencing of the draft genome and assembly of Crocosphaera watsonii WH 8501.</title>
        <authorList>
            <consortium name="US DOE Joint Genome Institute (JGI-PGF)"/>
            <person name="Copeland A."/>
            <person name="Lucas S."/>
            <person name="Lapidus A."/>
            <person name="Barry K."/>
            <person name="Detter C."/>
            <person name="Glavina T."/>
            <person name="Hammon N."/>
            <person name="Israni S."/>
            <person name="Pitluck S."/>
            <person name="Richardson P."/>
        </authorList>
    </citation>
    <scope>NUCLEOTIDE SEQUENCE [LARGE SCALE GENOMIC DNA]</scope>
    <source>
        <strain evidence="2">WH 8501</strain>
    </source>
</reference>
<dbReference type="SUPFAM" id="SSF55729">
    <property type="entry name" value="Acyl-CoA N-acyltransferases (Nat)"/>
    <property type="match status" value="1"/>
</dbReference>
<reference evidence="2" key="3">
    <citation type="submission" date="2016-12" db="EMBL/GenBank/DDBJ databases">
        <title>Annotation of the draft genome assembly of Crocosphaera watsonii WH 8501.</title>
        <authorList>
            <consortium name="US DOE Joint Genome Institute (JGI-ORNL)"/>
            <person name="Larimer F."/>
            <person name="Land M."/>
        </authorList>
    </citation>
    <scope>NUCLEOTIDE SEQUENCE</scope>
    <source>
        <strain evidence="2">WH 8501</strain>
    </source>
</reference>
<gene>
    <name evidence="2" type="ORF">CwatDRAFT_4621</name>
</gene>
<feature type="domain" description="N-acetyltransferase" evidence="1">
    <location>
        <begin position="4"/>
        <end position="153"/>
    </location>
</feature>
<dbReference type="InterPro" id="IPR000182">
    <property type="entry name" value="GNAT_dom"/>
</dbReference>
<dbReference type="InterPro" id="IPR016181">
    <property type="entry name" value="Acyl_CoA_acyltransferase"/>
</dbReference>
<dbReference type="GO" id="GO:0016747">
    <property type="term" value="F:acyltransferase activity, transferring groups other than amino-acyl groups"/>
    <property type="evidence" value="ECO:0007669"/>
    <property type="project" value="InterPro"/>
</dbReference>
<dbReference type="Gene3D" id="3.40.630.30">
    <property type="match status" value="1"/>
</dbReference>
<accession>Q4C5L4</accession>
<reference evidence="2" key="1">
    <citation type="submission" date="2004-02" db="EMBL/GenBank/DDBJ databases">
        <authorList>
            <consortium name="DOE Joint Genome Institute"/>
        </authorList>
    </citation>
    <scope>NUCLEOTIDE SEQUENCE [LARGE SCALE GENOMIC DNA]</scope>
    <source>
        <strain evidence="2">WH 8501</strain>
    </source>
</reference>
<keyword evidence="3" id="KW-1185">Reference proteome</keyword>
<comment type="caution">
    <text evidence="2">The sequence shown here is derived from an EMBL/GenBank/DDBJ whole genome shotgun (WGS) entry which is preliminary data.</text>
</comment>
<dbReference type="Pfam" id="PF00583">
    <property type="entry name" value="Acetyltransf_1"/>
    <property type="match status" value="1"/>
</dbReference>
<protein>
    <submittedName>
        <fullName evidence="2">GCN5-related N-acetyltransferase</fullName>
    </submittedName>
</protein>
<dbReference type="RefSeq" id="WP_007304996.1">
    <property type="nucleotide sequence ID" value="NZ_AADV02000005.1"/>
</dbReference>